<evidence type="ECO:0000313" key="2">
    <source>
        <dbReference type="EMBL" id="CAE6462366.1"/>
    </source>
</evidence>
<name>A0A8H3BQN7_9AGAM</name>
<dbReference type="InterPro" id="IPR011009">
    <property type="entry name" value="Kinase-like_dom_sf"/>
</dbReference>
<protein>
    <recommendedName>
        <fullName evidence="1">Fungal-type protein kinase domain-containing protein</fullName>
    </recommendedName>
</protein>
<comment type="caution">
    <text evidence="2">The sequence shown here is derived from an EMBL/GenBank/DDBJ whole genome shotgun (WGS) entry which is preliminary data.</text>
</comment>
<dbReference type="SUPFAM" id="SSF56112">
    <property type="entry name" value="Protein kinase-like (PK-like)"/>
    <property type="match status" value="1"/>
</dbReference>
<dbReference type="Pfam" id="PF17667">
    <property type="entry name" value="Pkinase_fungal"/>
    <property type="match status" value="1"/>
</dbReference>
<sequence>MHDIPEVPEVSLDSLIYTVLPAPPASVFDSICKTLIANDSIQASDENPQWKCLPPDTSAAKYETGSFAFFERILLATIDSHNGFESDVTFHIAQTGLPLDPPEDILDLDDPDEFSYLQRPRSGPGKVSWTDIVMAMECDSADDACNKYNAHARVVWSMYLAMRNDPRREFILGLTCQDTKARLWYHDRCTVFSSEEFDINKDWTHLVRILISVLLAPPDRLGVDPDMELVLSRDPGAAPSYNITIRNSGTGEPTTYRTLGIISSAGADSMVGPGTRLWLVQKLVASKLHGPCYTLKDTWVHEDCTPEHVRLEDIRTAQSAYSQYFPTPLDHGFSSFGTTTGKTLRLTELAATNKELIILSLSTDVRTRKNRDGSRSGEYRHFGDVSEQPRRHYCIVFEEVGKPVEDLCDLGDVFTAILGGLEGVRAMHLCKYVHQNISSRNILLVPASGLFGQRGVLMGLEYAEKIDDTQAPHDAKMRPDTSVFMATEVTFMDHFRLGKLRCQSERSNSLEEEELRDRRPVESKPFPSFSHNQLHDLESIWWVCVWMTLYLESKPFPSFSHNQLHDLESIWWVCVWMTLYLVPVEGNSQVQLDSFHRVFCDNTSRHHFLCYPDAFQESTGHLEETFVEPIREWADSLDNIYTICYKEQDALEPPLKRIRISDQAIEVAYDRGKGILECLKTSYKSHSAQLVPLSTRLYDGPSTTIIQKCPNNTNENAPKPQKGTYRTRTKRKIVGPSTRMRLKKGPAIKTIQKPKRGVPVVNVEQQKDELSVKTTSCEPDFWVEIPLRKKAHTKS</sequence>
<reference evidence="2" key="1">
    <citation type="submission" date="2021-01" db="EMBL/GenBank/DDBJ databases">
        <authorList>
            <person name="Kaushik A."/>
        </authorList>
    </citation>
    <scope>NUCLEOTIDE SEQUENCE</scope>
    <source>
        <strain evidence="2">AG3-1AP</strain>
    </source>
</reference>
<organism evidence="2 3">
    <name type="scientific">Rhizoctonia solani</name>
    <dbReference type="NCBI Taxonomy" id="456999"/>
    <lineage>
        <taxon>Eukaryota</taxon>
        <taxon>Fungi</taxon>
        <taxon>Dikarya</taxon>
        <taxon>Basidiomycota</taxon>
        <taxon>Agaricomycotina</taxon>
        <taxon>Agaricomycetes</taxon>
        <taxon>Cantharellales</taxon>
        <taxon>Ceratobasidiaceae</taxon>
        <taxon>Rhizoctonia</taxon>
    </lineage>
</organism>
<dbReference type="Proteomes" id="UP000663831">
    <property type="component" value="Unassembled WGS sequence"/>
</dbReference>
<proteinExistence type="predicted"/>
<dbReference type="EMBL" id="CAJMWV010002424">
    <property type="protein sequence ID" value="CAE6462366.1"/>
    <property type="molecule type" value="Genomic_DNA"/>
</dbReference>
<dbReference type="AlphaFoldDB" id="A0A8H3BQN7"/>
<gene>
    <name evidence="2" type="ORF">RDB_LOCUS77708</name>
</gene>
<feature type="domain" description="Fungal-type protein kinase" evidence="1">
    <location>
        <begin position="125"/>
        <end position="547"/>
    </location>
</feature>
<evidence type="ECO:0000313" key="3">
    <source>
        <dbReference type="Proteomes" id="UP000663831"/>
    </source>
</evidence>
<evidence type="ECO:0000259" key="1">
    <source>
        <dbReference type="Pfam" id="PF17667"/>
    </source>
</evidence>
<accession>A0A8H3BQN7</accession>
<dbReference type="InterPro" id="IPR040976">
    <property type="entry name" value="Pkinase_fungal"/>
</dbReference>
<dbReference type="PANTHER" id="PTHR38248:SF2">
    <property type="entry name" value="FUNK1 11"/>
    <property type="match status" value="1"/>
</dbReference>
<dbReference type="PANTHER" id="PTHR38248">
    <property type="entry name" value="FUNK1 6"/>
    <property type="match status" value="1"/>
</dbReference>